<evidence type="ECO:0000256" key="4">
    <source>
        <dbReference type="ARBA" id="ARBA00022605"/>
    </source>
</evidence>
<accession>A0A3B1CA03</accession>
<evidence type="ECO:0000256" key="6">
    <source>
        <dbReference type="ARBA" id="ARBA00023102"/>
    </source>
</evidence>
<proteinExistence type="predicted"/>
<dbReference type="EC" id="3.5.4.19" evidence="3"/>
<dbReference type="GO" id="GO:0004635">
    <property type="term" value="F:phosphoribosyl-AMP cyclohydrolase activity"/>
    <property type="evidence" value="ECO:0007669"/>
    <property type="project" value="UniProtKB-EC"/>
</dbReference>
<evidence type="ECO:0000256" key="5">
    <source>
        <dbReference type="ARBA" id="ARBA00022801"/>
    </source>
</evidence>
<dbReference type="GO" id="GO:0004636">
    <property type="term" value="F:phosphoribosyl-ATP diphosphatase activity"/>
    <property type="evidence" value="ECO:0007669"/>
    <property type="project" value="UniProtKB-ARBA"/>
</dbReference>
<comment type="pathway">
    <text evidence="2">Amino-acid biosynthesis; L-histidine biosynthesis; L-histidine from 5-phospho-alpha-D-ribose 1-diphosphate: step 3/9.</text>
</comment>
<dbReference type="SUPFAM" id="SSF141734">
    <property type="entry name" value="HisI-like"/>
    <property type="match status" value="1"/>
</dbReference>
<dbReference type="InterPro" id="IPR038019">
    <property type="entry name" value="PRib_AMP_CycHydrolase_sf"/>
</dbReference>
<comment type="catalytic activity">
    <reaction evidence="1">
        <text>1-(5-phospho-beta-D-ribosyl)-5'-AMP + H2O = 1-(5-phospho-beta-D-ribosyl)-5-[(5-phospho-beta-D-ribosylamino)methylideneamino]imidazole-4-carboxamide</text>
        <dbReference type="Rhea" id="RHEA:20049"/>
        <dbReference type="ChEBI" id="CHEBI:15377"/>
        <dbReference type="ChEBI" id="CHEBI:58435"/>
        <dbReference type="ChEBI" id="CHEBI:59457"/>
        <dbReference type="EC" id="3.5.4.19"/>
    </reaction>
</comment>
<evidence type="ECO:0000256" key="2">
    <source>
        <dbReference type="ARBA" id="ARBA00005169"/>
    </source>
</evidence>
<organism evidence="8">
    <name type="scientific">hydrothermal vent metagenome</name>
    <dbReference type="NCBI Taxonomy" id="652676"/>
    <lineage>
        <taxon>unclassified sequences</taxon>
        <taxon>metagenomes</taxon>
        <taxon>ecological metagenomes</taxon>
    </lineage>
</organism>
<dbReference type="PANTHER" id="PTHR42945:SF1">
    <property type="entry name" value="HISTIDINE BIOSYNTHESIS BIFUNCTIONAL PROTEIN HIS7"/>
    <property type="match status" value="1"/>
</dbReference>
<dbReference type="GO" id="GO:0000105">
    <property type="term" value="P:L-histidine biosynthetic process"/>
    <property type="evidence" value="ECO:0007669"/>
    <property type="project" value="UniProtKB-UniPathway"/>
</dbReference>
<gene>
    <name evidence="8" type="ORF">MNBD_NITROSPINAE03-222</name>
</gene>
<protein>
    <recommendedName>
        <fullName evidence="3">phosphoribosyl-AMP cyclohydrolase</fullName>
        <ecNumber evidence="3">3.5.4.19</ecNumber>
    </recommendedName>
</protein>
<dbReference type="PANTHER" id="PTHR42945">
    <property type="entry name" value="HISTIDINE BIOSYNTHESIS BIFUNCTIONAL PROTEIN"/>
    <property type="match status" value="1"/>
</dbReference>
<keyword evidence="4" id="KW-0028">Amino-acid biosynthesis</keyword>
<keyword evidence="5 8" id="KW-0378">Hydrolase</keyword>
<reference evidence="8" key="1">
    <citation type="submission" date="2018-06" db="EMBL/GenBank/DDBJ databases">
        <authorList>
            <person name="Zhirakovskaya E."/>
        </authorList>
    </citation>
    <scope>NUCLEOTIDE SEQUENCE</scope>
</reference>
<dbReference type="AlphaFoldDB" id="A0A3B1CA03"/>
<keyword evidence="6" id="KW-0368">Histidine biosynthesis</keyword>
<dbReference type="EMBL" id="UOGB01000273">
    <property type="protein sequence ID" value="VAX23491.1"/>
    <property type="molecule type" value="Genomic_DNA"/>
</dbReference>
<name>A0A3B1CA03_9ZZZZ</name>
<evidence type="ECO:0000256" key="1">
    <source>
        <dbReference type="ARBA" id="ARBA00000024"/>
    </source>
</evidence>
<evidence type="ECO:0000313" key="8">
    <source>
        <dbReference type="EMBL" id="VAX23491.1"/>
    </source>
</evidence>
<dbReference type="Gene3D" id="3.10.20.810">
    <property type="entry name" value="Phosphoribosyl-AMP cyclohydrolase"/>
    <property type="match status" value="1"/>
</dbReference>
<dbReference type="FunFam" id="3.10.20.810:FF:000001">
    <property type="entry name" value="Histidine biosynthesis bifunctional protein HisIE"/>
    <property type="match status" value="1"/>
</dbReference>
<sequence length="146" mass="16430">MDKKNIEDIEDIAEGKTLNIDFEKRGGLIPAVVQDIRDGLILMLAYVNREALDETLESGMATFWSTSRNELWTKGKTSGDFLKIKKIFVDCDQDALVYVVEPQGKGACHTKDPESGDARLSCFYRLVDMESKKRLVHIKDIDKSGS</sequence>
<dbReference type="UniPathway" id="UPA00031">
    <property type="reaction ID" value="UER00008"/>
</dbReference>
<evidence type="ECO:0000256" key="3">
    <source>
        <dbReference type="ARBA" id="ARBA00012721"/>
    </source>
</evidence>
<feature type="domain" description="Phosphoribosyl-AMP cyclohydrolase" evidence="7">
    <location>
        <begin position="43"/>
        <end position="112"/>
    </location>
</feature>
<dbReference type="Pfam" id="PF01502">
    <property type="entry name" value="PRA-CH"/>
    <property type="match status" value="1"/>
</dbReference>
<dbReference type="InterPro" id="IPR002496">
    <property type="entry name" value="PRib_AMP_CycHydrolase_dom"/>
</dbReference>
<evidence type="ECO:0000259" key="7">
    <source>
        <dbReference type="Pfam" id="PF01502"/>
    </source>
</evidence>